<keyword evidence="6" id="KW-0325">Glycoprotein</keyword>
<dbReference type="SMART" id="SM00645">
    <property type="entry name" value="Pept_C1"/>
    <property type="match status" value="1"/>
</dbReference>
<dbReference type="Proteomes" id="UP001291623">
    <property type="component" value="Unassembled WGS sequence"/>
</dbReference>
<comment type="similarity">
    <text evidence="1">Belongs to the peptidase C1 family.</text>
</comment>
<gene>
    <name evidence="10" type="ORF">RND71_026909</name>
</gene>
<feature type="domain" description="Granulins" evidence="7">
    <location>
        <begin position="263"/>
        <end position="320"/>
    </location>
</feature>
<keyword evidence="2" id="KW-0645">Protease</keyword>
<evidence type="ECO:0000256" key="4">
    <source>
        <dbReference type="ARBA" id="ARBA00022807"/>
    </source>
</evidence>
<keyword evidence="3" id="KW-0378">Hydrolase</keyword>
<sequence length="353" mass="38749">MSIVTYDENHAPHLRTDDEVLALYESWLVSQGKSYNALNEKDKRFQIFKDNLKYIDGQNSVPNKSYKLGLTKFADLTNKEYRSMYLGCNGGLMDYAFDFIIKNGGIDTEEDYPYTARDGRCDQLRKNAKVVTIDGYEDVPANDEKALQKAVANQPVSIAIEAGGRDFQHYKSGIFTGKCGTAVDHGVVAVGYGAENGMDYWIIRNSWGANWGEKGYLRVQRNVASSKGLCGLAIEPSYPVKSGQNPPNPGPSPPSPVKPPTTCDEYSQCPEGTTCCCVFEYYNQCFSWGCCPLEGATCCEDHYSCCPHDYPVCNIRAGTCSISKGNPLGVKAMKHILAEPIGVFGKGGKKSSS</sequence>
<feature type="domain" description="Cathepsin propeptide inhibitor" evidence="9">
    <location>
        <begin position="24"/>
        <end position="81"/>
    </location>
</feature>
<dbReference type="FunFam" id="2.10.25.160:FF:000002">
    <property type="entry name" value="Cysteine protease 1"/>
    <property type="match status" value="1"/>
</dbReference>
<dbReference type="InterPro" id="IPR013128">
    <property type="entry name" value="Peptidase_C1A"/>
</dbReference>
<keyword evidence="4" id="KW-0788">Thiol protease</keyword>
<dbReference type="PROSITE" id="PS00640">
    <property type="entry name" value="THIOL_PROTEASE_ASN"/>
    <property type="match status" value="1"/>
</dbReference>
<dbReference type="InterPro" id="IPR025661">
    <property type="entry name" value="Pept_asp_AS"/>
</dbReference>
<organism evidence="10 11">
    <name type="scientific">Anisodus tanguticus</name>
    <dbReference type="NCBI Taxonomy" id="243964"/>
    <lineage>
        <taxon>Eukaryota</taxon>
        <taxon>Viridiplantae</taxon>
        <taxon>Streptophyta</taxon>
        <taxon>Embryophyta</taxon>
        <taxon>Tracheophyta</taxon>
        <taxon>Spermatophyta</taxon>
        <taxon>Magnoliopsida</taxon>
        <taxon>eudicotyledons</taxon>
        <taxon>Gunneridae</taxon>
        <taxon>Pentapetalae</taxon>
        <taxon>asterids</taxon>
        <taxon>lamiids</taxon>
        <taxon>Solanales</taxon>
        <taxon>Solanaceae</taxon>
        <taxon>Solanoideae</taxon>
        <taxon>Hyoscyameae</taxon>
        <taxon>Anisodus</taxon>
    </lineage>
</organism>
<dbReference type="Pfam" id="PF00112">
    <property type="entry name" value="Peptidase_C1"/>
    <property type="match status" value="1"/>
</dbReference>
<dbReference type="GO" id="GO:0008234">
    <property type="term" value="F:cysteine-type peptidase activity"/>
    <property type="evidence" value="ECO:0007669"/>
    <property type="project" value="UniProtKB-KW"/>
</dbReference>
<dbReference type="GO" id="GO:0006508">
    <property type="term" value="P:proteolysis"/>
    <property type="evidence" value="ECO:0007669"/>
    <property type="project" value="UniProtKB-KW"/>
</dbReference>
<dbReference type="EMBL" id="JAVYJV010000014">
    <property type="protein sequence ID" value="KAK4354715.1"/>
    <property type="molecule type" value="Genomic_DNA"/>
</dbReference>
<dbReference type="InterPro" id="IPR025660">
    <property type="entry name" value="Pept_his_AS"/>
</dbReference>
<evidence type="ECO:0000256" key="5">
    <source>
        <dbReference type="ARBA" id="ARBA00023157"/>
    </source>
</evidence>
<evidence type="ECO:0000256" key="3">
    <source>
        <dbReference type="ARBA" id="ARBA00022801"/>
    </source>
</evidence>
<dbReference type="SUPFAM" id="SSF54001">
    <property type="entry name" value="Cysteine proteinases"/>
    <property type="match status" value="1"/>
</dbReference>
<evidence type="ECO:0000313" key="10">
    <source>
        <dbReference type="EMBL" id="KAK4354715.1"/>
    </source>
</evidence>
<dbReference type="CDD" id="cd02248">
    <property type="entry name" value="Peptidase_C1A"/>
    <property type="match status" value="1"/>
</dbReference>
<keyword evidence="11" id="KW-1185">Reference proteome</keyword>
<evidence type="ECO:0000259" key="7">
    <source>
        <dbReference type="SMART" id="SM00277"/>
    </source>
</evidence>
<accession>A0AAE1VBQ5</accession>
<protein>
    <submittedName>
        <fullName evidence="10">Uncharacterized protein</fullName>
    </submittedName>
</protein>
<dbReference type="SMART" id="SM00277">
    <property type="entry name" value="GRAN"/>
    <property type="match status" value="1"/>
</dbReference>
<dbReference type="InterPro" id="IPR039417">
    <property type="entry name" value="Peptidase_C1A_papain-like"/>
</dbReference>
<evidence type="ECO:0000256" key="6">
    <source>
        <dbReference type="ARBA" id="ARBA00023180"/>
    </source>
</evidence>
<dbReference type="InterPro" id="IPR000668">
    <property type="entry name" value="Peptidase_C1A_C"/>
</dbReference>
<feature type="domain" description="Peptidase C1A papain C-terminal" evidence="8">
    <location>
        <begin position="61"/>
        <end position="240"/>
    </location>
</feature>
<dbReference type="Gene3D" id="1.10.287.2250">
    <property type="match status" value="1"/>
</dbReference>
<reference evidence="10" key="1">
    <citation type="submission" date="2023-12" db="EMBL/GenBank/DDBJ databases">
        <title>Genome assembly of Anisodus tanguticus.</title>
        <authorList>
            <person name="Wang Y.-J."/>
        </authorList>
    </citation>
    <scope>NUCLEOTIDE SEQUENCE</scope>
    <source>
        <strain evidence="10">KB-2021</strain>
        <tissue evidence="10">Leaf</tissue>
    </source>
</reference>
<evidence type="ECO:0000313" key="11">
    <source>
        <dbReference type="Proteomes" id="UP001291623"/>
    </source>
</evidence>
<dbReference type="InterPro" id="IPR000118">
    <property type="entry name" value="Granulin"/>
</dbReference>
<dbReference type="Gene3D" id="3.90.70.10">
    <property type="entry name" value="Cysteine proteinases"/>
    <property type="match status" value="1"/>
</dbReference>
<dbReference type="Pfam" id="PF08246">
    <property type="entry name" value="Inhibitor_I29"/>
    <property type="match status" value="1"/>
</dbReference>
<dbReference type="SUPFAM" id="SSF57277">
    <property type="entry name" value="Granulin repeat"/>
    <property type="match status" value="1"/>
</dbReference>
<evidence type="ECO:0000259" key="9">
    <source>
        <dbReference type="SMART" id="SM00848"/>
    </source>
</evidence>
<comment type="caution">
    <text evidence="10">The sequence shown here is derived from an EMBL/GenBank/DDBJ whole genome shotgun (WGS) entry which is preliminary data.</text>
</comment>
<name>A0AAE1VBQ5_9SOLA</name>
<evidence type="ECO:0000259" key="8">
    <source>
        <dbReference type="SMART" id="SM00645"/>
    </source>
</evidence>
<evidence type="ECO:0000256" key="1">
    <source>
        <dbReference type="ARBA" id="ARBA00008455"/>
    </source>
</evidence>
<dbReference type="AlphaFoldDB" id="A0AAE1VBQ5"/>
<keyword evidence="5" id="KW-1015">Disulfide bond</keyword>
<dbReference type="InterPro" id="IPR013201">
    <property type="entry name" value="Prot_inhib_I29"/>
</dbReference>
<dbReference type="SMART" id="SM00848">
    <property type="entry name" value="Inhibitor_I29"/>
    <property type="match status" value="1"/>
</dbReference>
<dbReference type="InterPro" id="IPR038765">
    <property type="entry name" value="Papain-like_cys_pep_sf"/>
</dbReference>
<proteinExistence type="inferred from homology"/>
<evidence type="ECO:0000256" key="2">
    <source>
        <dbReference type="ARBA" id="ARBA00022670"/>
    </source>
</evidence>
<dbReference type="InterPro" id="IPR037277">
    <property type="entry name" value="Granulin_sf"/>
</dbReference>
<dbReference type="PROSITE" id="PS00639">
    <property type="entry name" value="THIOL_PROTEASE_HIS"/>
    <property type="match status" value="1"/>
</dbReference>
<dbReference type="Gene3D" id="2.10.25.160">
    <property type="entry name" value="Granulin"/>
    <property type="match status" value="1"/>
</dbReference>
<dbReference type="PANTHER" id="PTHR12411">
    <property type="entry name" value="CYSTEINE PROTEASE FAMILY C1-RELATED"/>
    <property type="match status" value="1"/>
</dbReference>
<dbReference type="Pfam" id="PF00396">
    <property type="entry name" value="Granulin"/>
    <property type="match status" value="1"/>
</dbReference>